<feature type="region of interest" description="Disordered" evidence="1">
    <location>
        <begin position="86"/>
        <end position="111"/>
    </location>
</feature>
<sequence length="111" mass="12498">MGEGRGKRKKRRLKKREKSPYLVFRFTGHQLLKGQFADTLGQTDGRSGPAKSLWISTNLVENSPYLVFRFTGRQLLRVSLRTRLDKPTDALGQPRSKADHHVTGSSVSVSC</sequence>
<name>A0AAV4IKA6_9GAST</name>
<evidence type="ECO:0000256" key="1">
    <source>
        <dbReference type="SAM" id="MobiDB-lite"/>
    </source>
</evidence>
<evidence type="ECO:0000313" key="3">
    <source>
        <dbReference type="Proteomes" id="UP000762676"/>
    </source>
</evidence>
<protein>
    <submittedName>
        <fullName evidence="2">Uncharacterized protein</fullName>
    </submittedName>
</protein>
<organism evidence="2 3">
    <name type="scientific">Elysia marginata</name>
    <dbReference type="NCBI Taxonomy" id="1093978"/>
    <lineage>
        <taxon>Eukaryota</taxon>
        <taxon>Metazoa</taxon>
        <taxon>Spiralia</taxon>
        <taxon>Lophotrochozoa</taxon>
        <taxon>Mollusca</taxon>
        <taxon>Gastropoda</taxon>
        <taxon>Heterobranchia</taxon>
        <taxon>Euthyneura</taxon>
        <taxon>Panpulmonata</taxon>
        <taxon>Sacoglossa</taxon>
        <taxon>Placobranchoidea</taxon>
        <taxon>Plakobranchidae</taxon>
        <taxon>Elysia</taxon>
    </lineage>
</organism>
<gene>
    <name evidence="2" type="ORF">ElyMa_001319000</name>
</gene>
<accession>A0AAV4IKA6</accession>
<dbReference type="EMBL" id="BMAT01002614">
    <property type="protein sequence ID" value="GFS10255.1"/>
    <property type="molecule type" value="Genomic_DNA"/>
</dbReference>
<dbReference type="AlphaFoldDB" id="A0AAV4IKA6"/>
<comment type="caution">
    <text evidence="2">The sequence shown here is derived from an EMBL/GenBank/DDBJ whole genome shotgun (WGS) entry which is preliminary data.</text>
</comment>
<reference evidence="2 3" key="1">
    <citation type="journal article" date="2021" name="Elife">
        <title>Chloroplast acquisition without the gene transfer in kleptoplastic sea slugs, Plakobranchus ocellatus.</title>
        <authorList>
            <person name="Maeda T."/>
            <person name="Takahashi S."/>
            <person name="Yoshida T."/>
            <person name="Shimamura S."/>
            <person name="Takaki Y."/>
            <person name="Nagai Y."/>
            <person name="Toyoda A."/>
            <person name="Suzuki Y."/>
            <person name="Arimoto A."/>
            <person name="Ishii H."/>
            <person name="Satoh N."/>
            <person name="Nishiyama T."/>
            <person name="Hasebe M."/>
            <person name="Maruyama T."/>
            <person name="Minagawa J."/>
            <person name="Obokata J."/>
            <person name="Shigenobu S."/>
        </authorList>
    </citation>
    <scope>NUCLEOTIDE SEQUENCE [LARGE SCALE GENOMIC DNA]</scope>
</reference>
<dbReference type="Proteomes" id="UP000762676">
    <property type="component" value="Unassembled WGS sequence"/>
</dbReference>
<keyword evidence="3" id="KW-1185">Reference proteome</keyword>
<evidence type="ECO:0000313" key="2">
    <source>
        <dbReference type="EMBL" id="GFS10255.1"/>
    </source>
</evidence>
<proteinExistence type="predicted"/>